<dbReference type="AlphaFoldDB" id="A0A6M4IWK3"/>
<sequence length="93" mass="9840">MAVHKRPAAFEGVDGHAYSADILTDTTGDRSAPWGAYLMFVKWGFGEPEVQGHLETGFLLTGASEAVVRHQLGGMALGTVKATLDGLIRGQTP</sequence>
<dbReference type="Proteomes" id="UP000500938">
    <property type="component" value="Chromosome"/>
</dbReference>
<evidence type="ECO:0000313" key="1">
    <source>
        <dbReference type="EMBL" id="QJR37946.1"/>
    </source>
</evidence>
<proteinExistence type="predicted"/>
<gene>
    <name evidence="1" type="ORF">HKW67_21660</name>
</gene>
<dbReference type="EMBL" id="CP053085">
    <property type="protein sequence ID" value="QJR37946.1"/>
    <property type="molecule type" value="Genomic_DNA"/>
</dbReference>
<dbReference type="KEGG" id="ggr:HKW67_21660"/>
<evidence type="ECO:0000313" key="2">
    <source>
        <dbReference type="Proteomes" id="UP000500938"/>
    </source>
</evidence>
<name>A0A6M4IWK3_9BACT</name>
<keyword evidence="2" id="KW-1185">Reference proteome</keyword>
<dbReference type="RefSeq" id="WP_171227382.1">
    <property type="nucleotide sequence ID" value="NZ_CP053085.1"/>
</dbReference>
<reference evidence="1 2" key="1">
    <citation type="submission" date="2020-05" db="EMBL/GenBank/DDBJ databases">
        <title>Complete genome sequence of Gemmatimonas greenlandica TET16.</title>
        <authorList>
            <person name="Zeng Y."/>
        </authorList>
    </citation>
    <scope>NUCLEOTIDE SEQUENCE [LARGE SCALE GENOMIC DNA]</scope>
    <source>
        <strain evidence="1 2">TET16</strain>
    </source>
</reference>
<protein>
    <submittedName>
        <fullName evidence="1">Uncharacterized protein</fullName>
    </submittedName>
</protein>
<accession>A0A6M4IWK3</accession>
<organism evidence="1 2">
    <name type="scientific">Gemmatimonas groenlandica</name>
    <dbReference type="NCBI Taxonomy" id="2732249"/>
    <lineage>
        <taxon>Bacteria</taxon>
        <taxon>Pseudomonadati</taxon>
        <taxon>Gemmatimonadota</taxon>
        <taxon>Gemmatimonadia</taxon>
        <taxon>Gemmatimonadales</taxon>
        <taxon>Gemmatimonadaceae</taxon>
        <taxon>Gemmatimonas</taxon>
    </lineage>
</organism>